<dbReference type="Proteomes" id="UP000321567">
    <property type="component" value="Unassembled WGS sequence"/>
</dbReference>
<proteinExistence type="predicted"/>
<dbReference type="RefSeq" id="WP_147165075.1">
    <property type="nucleotide sequence ID" value="NZ_BJZO01000159.1"/>
</dbReference>
<feature type="region of interest" description="Disordered" evidence="1">
    <location>
        <begin position="1"/>
        <end position="25"/>
    </location>
</feature>
<keyword evidence="3" id="KW-1185">Reference proteome</keyword>
<gene>
    <name evidence="2" type="ORF">ROR02_31680</name>
</gene>
<evidence type="ECO:0000256" key="1">
    <source>
        <dbReference type="SAM" id="MobiDB-lite"/>
    </source>
</evidence>
<feature type="compositionally biased region" description="Polar residues" evidence="1">
    <location>
        <begin position="1"/>
        <end position="20"/>
    </location>
</feature>
<evidence type="ECO:0000313" key="2">
    <source>
        <dbReference type="EMBL" id="GEO83037.1"/>
    </source>
</evidence>
<evidence type="ECO:0000313" key="3">
    <source>
        <dbReference type="Proteomes" id="UP000321567"/>
    </source>
</evidence>
<name>A0A512HC56_9PROT</name>
<feature type="region of interest" description="Disordered" evidence="1">
    <location>
        <begin position="41"/>
        <end position="61"/>
    </location>
</feature>
<reference evidence="2 3" key="1">
    <citation type="submission" date="2019-07" db="EMBL/GenBank/DDBJ databases">
        <title>Whole genome shotgun sequence of Rhodospirillum oryzae NBRC 107573.</title>
        <authorList>
            <person name="Hosoyama A."/>
            <person name="Uohara A."/>
            <person name="Ohji S."/>
            <person name="Ichikawa N."/>
        </authorList>
    </citation>
    <scope>NUCLEOTIDE SEQUENCE [LARGE SCALE GENOMIC DNA]</scope>
    <source>
        <strain evidence="2 3">NBRC 107573</strain>
    </source>
</reference>
<dbReference type="AlphaFoldDB" id="A0A512HC56"/>
<organism evidence="2 3">
    <name type="scientific">Pararhodospirillum oryzae</name>
    <dbReference type="NCBI Taxonomy" id="478448"/>
    <lineage>
        <taxon>Bacteria</taxon>
        <taxon>Pseudomonadati</taxon>
        <taxon>Pseudomonadota</taxon>
        <taxon>Alphaproteobacteria</taxon>
        <taxon>Rhodospirillales</taxon>
        <taxon>Rhodospirillaceae</taxon>
        <taxon>Pararhodospirillum</taxon>
    </lineage>
</organism>
<accession>A0A512HC56</accession>
<protein>
    <submittedName>
        <fullName evidence="2">Uncharacterized protein</fullName>
    </submittedName>
</protein>
<comment type="caution">
    <text evidence="2">The sequence shown here is derived from an EMBL/GenBank/DDBJ whole genome shotgun (WGS) entry which is preliminary data.</text>
</comment>
<dbReference type="EMBL" id="BJZO01000159">
    <property type="protein sequence ID" value="GEO83037.1"/>
    <property type="molecule type" value="Genomic_DNA"/>
</dbReference>
<sequence length="61" mass="6626">MIMNVKNPSKLLSRSSSDNGAETLATGHDVARQVLARARELLGPSQRTRSDFCAPLKRSEG</sequence>